<protein>
    <submittedName>
        <fullName evidence="1">Uncharacterized protein</fullName>
    </submittedName>
</protein>
<name>A0A0D8IAK7_9CLOT</name>
<dbReference type="EMBL" id="CP009687">
    <property type="protein sequence ID" value="AKL95975.1"/>
    <property type="molecule type" value="Genomic_DNA"/>
</dbReference>
<proteinExistence type="predicted"/>
<gene>
    <name evidence="1" type="ORF">CACET_c25300</name>
</gene>
<dbReference type="RefSeq" id="WP_044824756.1">
    <property type="nucleotide sequence ID" value="NZ_CP009687.1"/>
</dbReference>
<dbReference type="GO" id="GO:0006950">
    <property type="term" value="P:response to stress"/>
    <property type="evidence" value="ECO:0007669"/>
    <property type="project" value="UniProtKB-ARBA"/>
</dbReference>
<accession>A0A0D8IAK7</accession>
<dbReference type="KEGG" id="cace:CACET_c25300"/>
<dbReference type="OrthoDB" id="1900587at2"/>
<dbReference type="AlphaFoldDB" id="A0A0D8IAK7"/>
<dbReference type="InterPro" id="IPR006640">
    <property type="entry name" value="SprT-like_domain"/>
</dbReference>
<evidence type="ECO:0000313" key="2">
    <source>
        <dbReference type="Proteomes" id="UP000035704"/>
    </source>
</evidence>
<dbReference type="Pfam" id="PF10263">
    <property type="entry name" value="SprT-like"/>
    <property type="match status" value="1"/>
</dbReference>
<evidence type="ECO:0000313" key="1">
    <source>
        <dbReference type="EMBL" id="AKL95975.1"/>
    </source>
</evidence>
<dbReference type="STRING" id="84022.CACET_c25300"/>
<keyword evidence="2" id="KW-1185">Reference proteome</keyword>
<organism evidence="1 2">
    <name type="scientific">Clostridium aceticum</name>
    <dbReference type="NCBI Taxonomy" id="84022"/>
    <lineage>
        <taxon>Bacteria</taxon>
        <taxon>Bacillati</taxon>
        <taxon>Bacillota</taxon>
        <taxon>Clostridia</taxon>
        <taxon>Eubacteriales</taxon>
        <taxon>Clostridiaceae</taxon>
        <taxon>Clostridium</taxon>
    </lineage>
</organism>
<reference evidence="1 2" key="1">
    <citation type="submission" date="2014-10" db="EMBL/GenBank/DDBJ databases">
        <title>Genome sequence of Clostridium aceticum DSM 1496.</title>
        <authorList>
            <person name="Poehlein A."/>
            <person name="Schiel-Bengelsdorf B."/>
            <person name="Gottschalk G."/>
            <person name="Duerre P."/>
            <person name="Daniel R."/>
        </authorList>
    </citation>
    <scope>NUCLEOTIDE SEQUENCE [LARGE SCALE GENOMIC DNA]</scope>
    <source>
        <strain evidence="1 2">DSM 1496</strain>
    </source>
</reference>
<sequence length="248" mass="28647">MLSLMQQKLNEKIIKEKRTTVYELFIKKSPNINSGRIKEIANTDLELLFNLYDSIFLEGELEKTFQGAFIFSLSKRMTKSAGRILYFRNVHKMKQEEEKIEIRIGVDFFLQYDLLEGNKKVCGINTRNSLEALQLVFEHEICHAIEYIYFKKSSCKGQQFKVIANNLFGHTESYHQLATYKEIASKKLGLNVGDKASFMLQGKKVKGIIYGINKRATVMVKDKAGGFIDKKGHRYAKYYVPLTLLESD</sequence>
<dbReference type="Proteomes" id="UP000035704">
    <property type="component" value="Chromosome"/>
</dbReference>
<dbReference type="PATRIC" id="fig|84022.5.peg.186"/>